<proteinExistence type="predicted"/>
<keyword evidence="2" id="KW-1185">Reference proteome</keyword>
<dbReference type="EMBL" id="BSXS01006808">
    <property type="protein sequence ID" value="GME86280.1"/>
    <property type="molecule type" value="Genomic_DNA"/>
</dbReference>
<dbReference type="Proteomes" id="UP001165064">
    <property type="component" value="Unassembled WGS sequence"/>
</dbReference>
<organism evidence="1 2">
    <name type="scientific">Ambrosiozyma monospora</name>
    <name type="common">Yeast</name>
    <name type="synonym">Endomycopsis monosporus</name>
    <dbReference type="NCBI Taxonomy" id="43982"/>
    <lineage>
        <taxon>Eukaryota</taxon>
        <taxon>Fungi</taxon>
        <taxon>Dikarya</taxon>
        <taxon>Ascomycota</taxon>
        <taxon>Saccharomycotina</taxon>
        <taxon>Pichiomycetes</taxon>
        <taxon>Pichiales</taxon>
        <taxon>Pichiaceae</taxon>
        <taxon>Ambrosiozyma</taxon>
    </lineage>
</organism>
<evidence type="ECO:0000313" key="2">
    <source>
        <dbReference type="Proteomes" id="UP001165064"/>
    </source>
</evidence>
<comment type="caution">
    <text evidence="1">The sequence shown here is derived from an EMBL/GenBank/DDBJ whole genome shotgun (WGS) entry which is preliminary data.</text>
</comment>
<reference evidence="1" key="1">
    <citation type="submission" date="2023-04" db="EMBL/GenBank/DDBJ databases">
        <title>Ambrosiozyma monospora NBRC 10751.</title>
        <authorList>
            <person name="Ichikawa N."/>
            <person name="Sato H."/>
            <person name="Tonouchi N."/>
        </authorList>
    </citation>
    <scope>NUCLEOTIDE SEQUENCE</scope>
    <source>
        <strain evidence="1">NBRC 10751</strain>
    </source>
</reference>
<gene>
    <name evidence="1" type="ORF">Amon02_000792700</name>
</gene>
<accession>A0ACB5TDR2</accession>
<name>A0ACB5TDR2_AMBMO</name>
<evidence type="ECO:0000313" key="1">
    <source>
        <dbReference type="EMBL" id="GME86280.1"/>
    </source>
</evidence>
<protein>
    <submittedName>
        <fullName evidence="1">Unnamed protein product</fullName>
    </submittedName>
</protein>
<sequence>MTSRTGTEKLVDYSDLYDDFLSSSAQQQQAQQQAQQQKPHPQQPSSSIAARYQQQAHAMHLSSGTTNSPSSSNRPSTKILKGAMPSSLSSRKTPNTATSTTSATVGAAAAVSSHVQVAARSTQSQSTSTGSTVLPTSNTTSSTTASASVINRSYNISTSKNNNNITSSTTTSTATTAAMLSTSNRSSQLQSQTPSQSQLQSKIQSTTPRTPVPPTFPSQSKVTPVSASSGPTAIQTEQRQPFAPSQSQPFLQPSPTTALSAASKAMQSTTNAVDSSGSLTAPDSVNEFTKEASDSYDDYGDDDYDEDDSNDDEETLDSDGGSDSDESSDDDLSDSEIAERIRIQTSRFRQQQLQHQIATGAITVTQATKEDWETKGAAKIITNVTDANGNVTRQVVRKSIRDFKIGKELGEGSYSTVSLATDKTTGEQYAIKVLDKKHIIREKKVKYVNIEKNALNRLGKHNGIVHLHYTFQDEQSLYFIVFVIILLKLLMLCRSCMITV</sequence>